<organism evidence="1 2">
    <name type="scientific">Paraburkholderia diazotrophica</name>
    <dbReference type="NCBI Taxonomy" id="667676"/>
    <lineage>
        <taxon>Bacteria</taxon>
        <taxon>Pseudomonadati</taxon>
        <taxon>Pseudomonadota</taxon>
        <taxon>Betaproteobacteria</taxon>
        <taxon>Burkholderiales</taxon>
        <taxon>Burkholderiaceae</taxon>
        <taxon>Paraburkholderia</taxon>
    </lineage>
</organism>
<sequence length="150" mass="16564">MPRAITLEKSALGAQYDEQISEQTGKRISGQKSGGQRVGLEKERDLSEQLWCVHIEGINDYVAAMSREAAEREASAINAYIEHAGDKAPASIVRATAIEWPFTAAGHARSLEVDWDDLQHMPHRLADADSAEEALLPSIWRRLKALMRGA</sequence>
<gene>
    <name evidence="1" type="ORF">SAMN05192539_101954</name>
</gene>
<dbReference type="EMBL" id="FNYE01000019">
    <property type="protein sequence ID" value="SEJ81561.1"/>
    <property type="molecule type" value="Genomic_DNA"/>
</dbReference>
<accession>A0A1H7BVR4</accession>
<dbReference type="AlphaFoldDB" id="A0A1H7BVR4"/>
<name>A0A1H7BVR4_9BURK</name>
<evidence type="ECO:0000313" key="2">
    <source>
        <dbReference type="Proteomes" id="UP000198866"/>
    </source>
</evidence>
<dbReference type="Proteomes" id="UP000198866">
    <property type="component" value="Unassembled WGS sequence"/>
</dbReference>
<proteinExistence type="predicted"/>
<protein>
    <submittedName>
        <fullName evidence="1">Uncharacterized protein</fullName>
    </submittedName>
</protein>
<evidence type="ECO:0000313" key="1">
    <source>
        <dbReference type="EMBL" id="SEJ81561.1"/>
    </source>
</evidence>
<keyword evidence="2" id="KW-1185">Reference proteome</keyword>
<dbReference type="STRING" id="667676.SAMN05192539_101954"/>
<reference evidence="2" key="1">
    <citation type="submission" date="2016-10" db="EMBL/GenBank/DDBJ databases">
        <authorList>
            <person name="Varghese N."/>
            <person name="Submissions S."/>
        </authorList>
    </citation>
    <scope>NUCLEOTIDE SEQUENCE [LARGE SCALE GENOMIC DNA]</scope>
    <source>
        <strain evidence="2">LMG 26031</strain>
    </source>
</reference>